<dbReference type="AlphaFoldDB" id="A0A081KC95"/>
<dbReference type="Proteomes" id="UP000027997">
    <property type="component" value="Unassembled WGS sequence"/>
</dbReference>
<evidence type="ECO:0008006" key="3">
    <source>
        <dbReference type="Google" id="ProtNLM"/>
    </source>
</evidence>
<accession>A0A081KC95</accession>
<dbReference type="Gene3D" id="1.10.10.10">
    <property type="entry name" value="Winged helix-like DNA-binding domain superfamily/Winged helix DNA-binding domain"/>
    <property type="match status" value="1"/>
</dbReference>
<dbReference type="InterPro" id="IPR036388">
    <property type="entry name" value="WH-like_DNA-bd_sf"/>
</dbReference>
<keyword evidence="2" id="KW-1185">Reference proteome</keyword>
<organism evidence="1 2">
    <name type="scientific">Endozoicomonas elysicola</name>
    <dbReference type="NCBI Taxonomy" id="305900"/>
    <lineage>
        <taxon>Bacteria</taxon>
        <taxon>Pseudomonadati</taxon>
        <taxon>Pseudomonadota</taxon>
        <taxon>Gammaproteobacteria</taxon>
        <taxon>Oceanospirillales</taxon>
        <taxon>Endozoicomonadaceae</taxon>
        <taxon>Endozoicomonas</taxon>
    </lineage>
</organism>
<proteinExistence type="predicted"/>
<evidence type="ECO:0000313" key="1">
    <source>
        <dbReference type="EMBL" id="KEI71771.1"/>
    </source>
</evidence>
<dbReference type="RefSeq" id="WP_020583484.1">
    <property type="nucleotide sequence ID" value="NZ_JOJP01000001.1"/>
</dbReference>
<evidence type="ECO:0000313" key="2">
    <source>
        <dbReference type="Proteomes" id="UP000027997"/>
    </source>
</evidence>
<sequence>MTLKGLIKLTQLMQEQPLTVIQWQILLVVAENPGETITDLVNAEKLTCGTPSDIAVSVKRLGEGRHDRPGLGLIKKVQHEDDGRYFKLTLTAKGKKLVEKIKQKARYLK</sequence>
<reference evidence="1 2" key="1">
    <citation type="submission" date="2014-06" db="EMBL/GenBank/DDBJ databases">
        <title>Whole Genome Sequences of Three Symbiotic Endozoicomonas Bacteria.</title>
        <authorList>
            <person name="Neave M.J."/>
            <person name="Apprill A."/>
            <person name="Voolstra C.R."/>
        </authorList>
    </citation>
    <scope>NUCLEOTIDE SEQUENCE [LARGE SCALE GENOMIC DNA]</scope>
    <source>
        <strain evidence="1 2">DSM 22380</strain>
    </source>
</reference>
<dbReference type="SUPFAM" id="SSF46785">
    <property type="entry name" value="Winged helix' DNA-binding domain"/>
    <property type="match status" value="1"/>
</dbReference>
<name>A0A081KC95_9GAMM</name>
<comment type="caution">
    <text evidence="1">The sequence shown here is derived from an EMBL/GenBank/DDBJ whole genome shotgun (WGS) entry which is preliminary data.</text>
</comment>
<dbReference type="InterPro" id="IPR036390">
    <property type="entry name" value="WH_DNA-bd_sf"/>
</dbReference>
<protein>
    <recommendedName>
        <fullName evidence="3">HTH marR-type domain-containing protein</fullName>
    </recommendedName>
</protein>
<dbReference type="EMBL" id="JOJP01000001">
    <property type="protein sequence ID" value="KEI71771.1"/>
    <property type="molecule type" value="Genomic_DNA"/>
</dbReference>
<gene>
    <name evidence="1" type="ORF">GV64_14415</name>
</gene>